<accession>A0ABV8HZ97</accession>
<dbReference type="PRINTS" id="PR00260">
    <property type="entry name" value="CHEMTRNSDUCR"/>
</dbReference>
<gene>
    <name evidence="8" type="ORF">ACFOWE_03025</name>
</gene>
<dbReference type="SMART" id="SM00283">
    <property type="entry name" value="MA"/>
    <property type="match status" value="1"/>
</dbReference>
<evidence type="ECO:0000313" key="8">
    <source>
        <dbReference type="EMBL" id="MFC4057247.1"/>
    </source>
</evidence>
<dbReference type="Proteomes" id="UP001595850">
    <property type="component" value="Unassembled WGS sequence"/>
</dbReference>
<sequence>MFRFGDLRVGRRLGLAFTLVSLLIAVAVSAGLWGMGRQAEINERMDQLELLEDDIQTFAYHVADATSWQGLVVADAGAFGGREATAPDSYNRAGLLETEKALFATLDNAHVEYMTAAERKRFDELRPAWERFFAEDDKIVELLRQDTRAARAEAMTSINEGAAGDAWDVGVTTSEALQQSVSERVAALEKDVEQVESTGRWVLWSTLAVALLLAVVLSVGVTRSVVRPLNTVVAALGRLARGDLTVRVGMARRDELGRLGRAMDGTAESVRAAMAVLTEHSDALAVSSERLSRVSESIAASAEETGAQSGAVASAAAEVSRNVEVVAAGGEEMGAAIEEISRSTASAAEVAAEAVAVAEATSAMVARLGASSAEIGSVVKTITSIAEQTNLLALNATIEAARAGEAGKGFAVVAGEVKDLAQETARATGDISRRVEAIQADTAAVTEAIGRISAITGRIDDHQAAVAAAVEEQTVTTGEMNRNVAEAAASSDEIAAGIAGVAQAAAATTEEVAQAHRAAAELAGMSRSLRDLVGRFTV</sequence>
<dbReference type="Pfam" id="PF00672">
    <property type="entry name" value="HAMP"/>
    <property type="match status" value="1"/>
</dbReference>
<dbReference type="Pfam" id="PF00015">
    <property type="entry name" value="MCPsignal"/>
    <property type="match status" value="1"/>
</dbReference>
<evidence type="ECO:0000256" key="2">
    <source>
        <dbReference type="ARBA" id="ARBA00022989"/>
    </source>
</evidence>
<dbReference type="SUPFAM" id="SSF58104">
    <property type="entry name" value="Methyl-accepting chemotaxis protein (MCP) signaling domain"/>
    <property type="match status" value="1"/>
</dbReference>
<comment type="caution">
    <text evidence="8">The sequence shown here is derived from an EMBL/GenBank/DDBJ whole genome shotgun (WGS) entry which is preliminary data.</text>
</comment>
<dbReference type="InterPro" id="IPR003660">
    <property type="entry name" value="HAMP_dom"/>
</dbReference>
<dbReference type="InterPro" id="IPR004089">
    <property type="entry name" value="MCPsignal_dom"/>
</dbReference>
<dbReference type="CDD" id="cd06225">
    <property type="entry name" value="HAMP"/>
    <property type="match status" value="1"/>
</dbReference>
<keyword evidence="1" id="KW-0812">Transmembrane</keyword>
<dbReference type="InterPro" id="IPR004090">
    <property type="entry name" value="Chemotax_Me-accpt_rcpt"/>
</dbReference>
<dbReference type="RefSeq" id="WP_377285201.1">
    <property type="nucleotide sequence ID" value="NZ_JBHSBM010000009.1"/>
</dbReference>
<dbReference type="PROSITE" id="PS50885">
    <property type="entry name" value="HAMP"/>
    <property type="match status" value="1"/>
</dbReference>
<comment type="similarity">
    <text evidence="4">Belongs to the methyl-accepting chemotaxis (MCP) protein family.</text>
</comment>
<keyword evidence="9" id="KW-1185">Reference proteome</keyword>
<dbReference type="PROSITE" id="PS50111">
    <property type="entry name" value="CHEMOTAXIS_TRANSDUC_2"/>
    <property type="match status" value="1"/>
</dbReference>
<evidence type="ECO:0000256" key="5">
    <source>
        <dbReference type="PROSITE-ProRule" id="PRU00284"/>
    </source>
</evidence>
<dbReference type="PANTHER" id="PTHR32089">
    <property type="entry name" value="METHYL-ACCEPTING CHEMOTAXIS PROTEIN MCPB"/>
    <property type="match status" value="1"/>
</dbReference>
<evidence type="ECO:0000259" key="6">
    <source>
        <dbReference type="PROSITE" id="PS50111"/>
    </source>
</evidence>
<keyword evidence="2" id="KW-0472">Membrane</keyword>
<name>A0ABV8HZ97_9ACTN</name>
<evidence type="ECO:0000256" key="4">
    <source>
        <dbReference type="ARBA" id="ARBA00029447"/>
    </source>
</evidence>
<protein>
    <submittedName>
        <fullName evidence="8">Methyl-accepting chemotaxis protein</fullName>
    </submittedName>
</protein>
<feature type="domain" description="HAMP" evidence="7">
    <location>
        <begin position="223"/>
        <end position="275"/>
    </location>
</feature>
<keyword evidence="3 5" id="KW-0807">Transducer</keyword>
<evidence type="ECO:0000259" key="7">
    <source>
        <dbReference type="PROSITE" id="PS50885"/>
    </source>
</evidence>
<evidence type="ECO:0000313" key="9">
    <source>
        <dbReference type="Proteomes" id="UP001595850"/>
    </source>
</evidence>
<dbReference type="PANTHER" id="PTHR32089:SF112">
    <property type="entry name" value="LYSOZYME-LIKE PROTEIN-RELATED"/>
    <property type="match status" value="1"/>
</dbReference>
<organism evidence="8 9">
    <name type="scientific">Planomonospora corallina</name>
    <dbReference type="NCBI Taxonomy" id="1806052"/>
    <lineage>
        <taxon>Bacteria</taxon>
        <taxon>Bacillati</taxon>
        <taxon>Actinomycetota</taxon>
        <taxon>Actinomycetes</taxon>
        <taxon>Streptosporangiales</taxon>
        <taxon>Streptosporangiaceae</taxon>
        <taxon>Planomonospora</taxon>
    </lineage>
</organism>
<dbReference type="Gene3D" id="1.10.287.950">
    <property type="entry name" value="Methyl-accepting chemotaxis protein"/>
    <property type="match status" value="1"/>
</dbReference>
<feature type="domain" description="Methyl-accepting transducer" evidence="6">
    <location>
        <begin position="294"/>
        <end position="520"/>
    </location>
</feature>
<evidence type="ECO:0000256" key="3">
    <source>
        <dbReference type="ARBA" id="ARBA00023224"/>
    </source>
</evidence>
<reference evidence="9" key="1">
    <citation type="journal article" date="2019" name="Int. J. Syst. Evol. Microbiol.">
        <title>The Global Catalogue of Microorganisms (GCM) 10K type strain sequencing project: providing services to taxonomists for standard genome sequencing and annotation.</title>
        <authorList>
            <consortium name="The Broad Institute Genomics Platform"/>
            <consortium name="The Broad Institute Genome Sequencing Center for Infectious Disease"/>
            <person name="Wu L."/>
            <person name="Ma J."/>
        </authorList>
    </citation>
    <scope>NUCLEOTIDE SEQUENCE [LARGE SCALE GENOMIC DNA]</scope>
    <source>
        <strain evidence="9">TBRC 4489</strain>
    </source>
</reference>
<evidence type="ECO:0000256" key="1">
    <source>
        <dbReference type="ARBA" id="ARBA00022692"/>
    </source>
</evidence>
<dbReference type="EMBL" id="JBHSBM010000009">
    <property type="protein sequence ID" value="MFC4057247.1"/>
    <property type="molecule type" value="Genomic_DNA"/>
</dbReference>
<keyword evidence="2" id="KW-1133">Transmembrane helix</keyword>
<dbReference type="SMART" id="SM00304">
    <property type="entry name" value="HAMP"/>
    <property type="match status" value="1"/>
</dbReference>
<proteinExistence type="inferred from homology"/>